<comment type="caution">
    <text evidence="1">The sequence shown here is derived from an EMBL/GenBank/DDBJ whole genome shotgun (WGS) entry which is preliminary data.</text>
</comment>
<evidence type="ECO:0000313" key="2">
    <source>
        <dbReference type="Proteomes" id="UP001153148"/>
    </source>
</evidence>
<evidence type="ECO:0000313" key="1">
    <source>
        <dbReference type="EMBL" id="CAG2059912.1"/>
    </source>
</evidence>
<proteinExistence type="predicted"/>
<sequence>MVRTAIGRTAGARKCPIRNCASKECFINAQMEGHRTVFLQELPKKTNNRRGFASTPIFSALRNVQEEEIPFAIINTSVKPFPLLVNRNTCLEYLTFPKNVMKKVVHRSVQTCRCNCSSERDEDKAWLGVRGWWFPH</sequence>
<keyword evidence="2" id="KW-1185">Reference proteome</keyword>
<name>A0ABN7NYZ7_TIMPD</name>
<organism evidence="1 2">
    <name type="scientific">Timema podura</name>
    <name type="common">Walking stick</name>
    <dbReference type="NCBI Taxonomy" id="61482"/>
    <lineage>
        <taxon>Eukaryota</taxon>
        <taxon>Metazoa</taxon>
        <taxon>Ecdysozoa</taxon>
        <taxon>Arthropoda</taxon>
        <taxon>Hexapoda</taxon>
        <taxon>Insecta</taxon>
        <taxon>Pterygota</taxon>
        <taxon>Neoptera</taxon>
        <taxon>Polyneoptera</taxon>
        <taxon>Phasmatodea</taxon>
        <taxon>Timematodea</taxon>
        <taxon>Timematoidea</taxon>
        <taxon>Timematidae</taxon>
        <taxon>Timema</taxon>
    </lineage>
</organism>
<dbReference type="Proteomes" id="UP001153148">
    <property type="component" value="Unassembled WGS sequence"/>
</dbReference>
<accession>A0ABN7NYZ7</accession>
<reference evidence="1" key="1">
    <citation type="submission" date="2021-03" db="EMBL/GenBank/DDBJ databases">
        <authorList>
            <person name="Tran Van P."/>
        </authorList>
    </citation>
    <scope>NUCLEOTIDE SEQUENCE</scope>
</reference>
<gene>
    <name evidence="1" type="ORF">TPAB3V08_LOCUS6871</name>
</gene>
<dbReference type="EMBL" id="CAJPIN010010899">
    <property type="protein sequence ID" value="CAG2059912.1"/>
    <property type="molecule type" value="Genomic_DNA"/>
</dbReference>
<protein>
    <submittedName>
        <fullName evidence="1">Uncharacterized protein</fullName>
    </submittedName>
</protein>